<reference evidence="4 5" key="1">
    <citation type="submission" date="2017-04" db="EMBL/GenBank/DDBJ databases">
        <authorList>
            <person name="Afonso C.L."/>
            <person name="Miller P.J."/>
            <person name="Scott M.A."/>
            <person name="Spackman E."/>
            <person name="Goraichik I."/>
            <person name="Dimitrov K.M."/>
            <person name="Suarez D.L."/>
            <person name="Swayne D.E."/>
        </authorList>
    </citation>
    <scope>NUCLEOTIDE SEQUENCE [LARGE SCALE GENOMIC DNA]</scope>
    <source>
        <strain evidence="4 5">DSM 19625</strain>
    </source>
</reference>
<dbReference type="InterPro" id="IPR032508">
    <property type="entry name" value="FecR_C"/>
</dbReference>
<organism evidence="4 5">
    <name type="scientific">Pedobacter nyackensis</name>
    <dbReference type="NCBI Taxonomy" id="475255"/>
    <lineage>
        <taxon>Bacteria</taxon>
        <taxon>Pseudomonadati</taxon>
        <taxon>Bacteroidota</taxon>
        <taxon>Sphingobacteriia</taxon>
        <taxon>Sphingobacteriales</taxon>
        <taxon>Sphingobacteriaceae</taxon>
        <taxon>Pedobacter</taxon>
    </lineage>
</organism>
<proteinExistence type="predicted"/>
<dbReference type="FunFam" id="2.60.120.1440:FF:000001">
    <property type="entry name" value="Putative anti-sigma factor"/>
    <property type="match status" value="1"/>
</dbReference>
<dbReference type="Pfam" id="PF16344">
    <property type="entry name" value="FecR_C"/>
    <property type="match status" value="1"/>
</dbReference>
<dbReference type="GO" id="GO:0016989">
    <property type="term" value="F:sigma factor antagonist activity"/>
    <property type="evidence" value="ECO:0007669"/>
    <property type="project" value="TreeGrafter"/>
</dbReference>
<evidence type="ECO:0000259" key="3">
    <source>
        <dbReference type="Pfam" id="PF16344"/>
    </source>
</evidence>
<dbReference type="PANTHER" id="PTHR30273:SF2">
    <property type="entry name" value="PROTEIN FECR"/>
    <property type="match status" value="1"/>
</dbReference>
<dbReference type="Proteomes" id="UP000192678">
    <property type="component" value="Unassembled WGS sequence"/>
</dbReference>
<dbReference type="InterPro" id="IPR006860">
    <property type="entry name" value="FecR"/>
</dbReference>
<dbReference type="PANTHER" id="PTHR30273">
    <property type="entry name" value="PERIPLASMIC SIGNAL SENSOR AND SIGMA FACTOR ACTIVATOR FECR-RELATED"/>
    <property type="match status" value="1"/>
</dbReference>
<feature type="domain" description="FecR protein" evidence="2">
    <location>
        <begin position="174"/>
        <end position="270"/>
    </location>
</feature>
<keyword evidence="1" id="KW-0472">Membrane</keyword>
<evidence type="ECO:0000259" key="2">
    <source>
        <dbReference type="Pfam" id="PF04773"/>
    </source>
</evidence>
<dbReference type="OrthoDB" id="749947at2"/>
<dbReference type="STRING" id="475255.SAMN04488101_101337"/>
<keyword evidence="1" id="KW-1133">Transmembrane helix</keyword>
<name>A0A1W2A9D0_9SPHI</name>
<dbReference type="Gene3D" id="2.60.120.1440">
    <property type="match status" value="1"/>
</dbReference>
<dbReference type="EMBL" id="FWYB01000001">
    <property type="protein sequence ID" value="SMC57349.1"/>
    <property type="molecule type" value="Genomic_DNA"/>
</dbReference>
<keyword evidence="1" id="KW-0812">Transmembrane</keyword>
<dbReference type="InterPro" id="IPR012373">
    <property type="entry name" value="Ferrdict_sens_TM"/>
</dbReference>
<protein>
    <submittedName>
        <fullName evidence="4">FecR family protein</fullName>
    </submittedName>
</protein>
<accession>A0A1W2A9D0</accession>
<gene>
    <name evidence="4" type="ORF">SAMN04488101_101337</name>
</gene>
<feature type="domain" description="Protein FecR C-terminal" evidence="3">
    <location>
        <begin position="313"/>
        <end position="381"/>
    </location>
</feature>
<keyword evidence="5" id="KW-1185">Reference proteome</keyword>
<feature type="transmembrane region" description="Helical" evidence="1">
    <location>
        <begin position="83"/>
        <end position="105"/>
    </location>
</feature>
<dbReference type="Pfam" id="PF04773">
    <property type="entry name" value="FecR"/>
    <property type="match status" value="1"/>
</dbReference>
<dbReference type="RefSeq" id="WP_084286918.1">
    <property type="nucleotide sequence ID" value="NZ_FWYB01000001.1"/>
</dbReference>
<evidence type="ECO:0000313" key="5">
    <source>
        <dbReference type="Proteomes" id="UP000192678"/>
    </source>
</evidence>
<dbReference type="PIRSF" id="PIRSF018266">
    <property type="entry name" value="FecR"/>
    <property type="match status" value="1"/>
</dbReference>
<evidence type="ECO:0000313" key="4">
    <source>
        <dbReference type="EMBL" id="SMC57349.1"/>
    </source>
</evidence>
<dbReference type="Gene3D" id="3.55.50.30">
    <property type="match status" value="1"/>
</dbReference>
<sequence>MANQEHLNTLIKRFTDGTISKEDYIELMAHLNSAKDTDEVFLAMDKVWAPESIEKAHSPEEMDALYDKLISDKGFKKTSKVKLWPKIAIAASVTIAISAGLWFYVAHQRMINIQSQTTNKNDISPGRNTATLTLSNGKHINLSDAKKGLVIEAAKLSYNDGTEIKESKPTSLLTITTPNGGMYQVRLSDGTKVWLNATSILKFPSNFTKSKYRKVELTGEAYFEVEKDKTMPFIVASRGQEVEVLGTHFNVNSYADEGSIRTTLLEGAVKVTNLKSKASNFLRPNQQAILTGANQIEVRDLDAEASISWKKGEFTFDREEISSIMRKVARWYNVQIVYKDNLNGVKLTGSVSRFENISKLLKVLENTQEVNFKIDGNKVIVTR</sequence>
<evidence type="ECO:0000256" key="1">
    <source>
        <dbReference type="SAM" id="Phobius"/>
    </source>
</evidence>
<dbReference type="AlphaFoldDB" id="A0A1W2A9D0"/>